<feature type="region of interest" description="Disordered" evidence="1">
    <location>
        <begin position="194"/>
        <end position="227"/>
    </location>
</feature>
<sequence length="244" mass="26718">MLDVGEVHGVVVEGGQGANHASHDGHRVGVTAETGVELGQLFVHHRVLLDGRLEIGLLLDVRQFAVLQQIGHFKKVAVFSQLFDRIATIQQLALVAVNEGDLGLAAGGGEETGVVGKQTGLATERANIDAVVAVRRRHDREIDGSLSIDCQSCLAFGRHGVFPLQVLVVTAQQKSGKHSKFRMQTLLNSYESPLRQGRIEDHRTRSYHSASTRVRDPPCPRAPRTPFSLLQSVYRNRRRENASA</sequence>
<dbReference type="EMBL" id="VSSQ01011689">
    <property type="protein sequence ID" value="MPM47468.1"/>
    <property type="molecule type" value="Genomic_DNA"/>
</dbReference>
<evidence type="ECO:0000256" key="1">
    <source>
        <dbReference type="SAM" id="MobiDB-lite"/>
    </source>
</evidence>
<reference evidence="2" key="1">
    <citation type="submission" date="2019-08" db="EMBL/GenBank/DDBJ databases">
        <authorList>
            <person name="Kucharzyk K."/>
            <person name="Murdoch R.W."/>
            <person name="Higgins S."/>
            <person name="Loffler F."/>
        </authorList>
    </citation>
    <scope>NUCLEOTIDE SEQUENCE</scope>
</reference>
<organism evidence="2">
    <name type="scientific">bioreactor metagenome</name>
    <dbReference type="NCBI Taxonomy" id="1076179"/>
    <lineage>
        <taxon>unclassified sequences</taxon>
        <taxon>metagenomes</taxon>
        <taxon>ecological metagenomes</taxon>
    </lineage>
</organism>
<name>A0A645A431_9ZZZZ</name>
<proteinExistence type="predicted"/>
<comment type="caution">
    <text evidence="2">The sequence shown here is derived from an EMBL/GenBank/DDBJ whole genome shotgun (WGS) entry which is preliminary data.</text>
</comment>
<protein>
    <submittedName>
        <fullName evidence="2">Uncharacterized protein</fullName>
    </submittedName>
</protein>
<dbReference type="AlphaFoldDB" id="A0A645A431"/>
<accession>A0A645A431</accession>
<evidence type="ECO:0000313" key="2">
    <source>
        <dbReference type="EMBL" id="MPM47468.1"/>
    </source>
</evidence>
<gene>
    <name evidence="2" type="ORF">SDC9_94179</name>
</gene>